<proteinExistence type="predicted"/>
<feature type="region of interest" description="Disordered" evidence="1">
    <location>
        <begin position="275"/>
        <end position="303"/>
    </location>
</feature>
<feature type="compositionally biased region" description="Pro residues" evidence="1">
    <location>
        <begin position="365"/>
        <end position="377"/>
    </location>
</feature>
<dbReference type="GO" id="GO:0007165">
    <property type="term" value="P:signal transduction"/>
    <property type="evidence" value="ECO:0007669"/>
    <property type="project" value="InterPro"/>
</dbReference>
<feature type="compositionally biased region" description="Polar residues" evidence="1">
    <location>
        <begin position="294"/>
        <end position="303"/>
    </location>
</feature>
<dbReference type="SMART" id="SM00314">
    <property type="entry name" value="RA"/>
    <property type="match status" value="2"/>
</dbReference>
<sequence>MTECFFKEGVKCVVVMMEEDVEPGASNGVTFLHSLSSPLLGPSSCRRWRPDEWVLTACSAPTLAAFCIAYPNIMEKATTVRVWVRCLMQDMEYKTVAVAYTTTCRQLVQSILSKFRMKHRDPNLFYLTLELSVRKTGGVVVTSLALEDDSRPAELQSCHPRGDSRLALKMRPGGLVRVYDGALVPGSQYKSLLVSERTTSEELVKLVLNCNNISHDPSTYCLYEMRGNDGRERRLQQDERPLRLISRWTNRDHCSLLVRPAPLTLTPALRASFHQSSMRRTISKKAPPKSAPSTPCNSSALLPSTTITISSNGASTVTINTTTTNIINNDNNISNNNNKNTSNINDNGRGRTEDNTREEEEEVRPSPPLRRPRPIPPLRATARRQLPWTQSVDLVESAVDDDDSDGPKASLRTRRAHSYNDYENYFYI</sequence>
<dbReference type="Gene3D" id="3.10.20.90">
    <property type="entry name" value="Phosphatidylinositol 3-kinase Catalytic Subunit, Chain A, domain 1"/>
    <property type="match status" value="2"/>
</dbReference>
<dbReference type="GO" id="GO:0045742">
    <property type="term" value="P:positive regulation of epidermal growth factor receptor signaling pathway"/>
    <property type="evidence" value="ECO:0007669"/>
    <property type="project" value="TreeGrafter"/>
</dbReference>
<feature type="region of interest" description="Disordered" evidence="1">
    <location>
        <begin position="325"/>
        <end position="410"/>
    </location>
</feature>
<feature type="domain" description="Ras-associating" evidence="2">
    <location>
        <begin position="172"/>
        <end position="263"/>
    </location>
</feature>
<dbReference type="InterPro" id="IPR029071">
    <property type="entry name" value="Ubiquitin-like_domsf"/>
</dbReference>
<dbReference type="GO" id="GO:0045743">
    <property type="term" value="P:positive regulation of fibroblast growth factor receptor signaling pathway"/>
    <property type="evidence" value="ECO:0007669"/>
    <property type="project" value="TreeGrafter"/>
</dbReference>
<dbReference type="InterPro" id="IPR000159">
    <property type="entry name" value="RA_dom"/>
</dbReference>
<evidence type="ECO:0000313" key="3">
    <source>
        <dbReference type="EMBL" id="KAK4311204.1"/>
    </source>
</evidence>
<name>A0AAE1PPV8_9EUCA</name>
<keyword evidence="4" id="KW-1185">Reference proteome</keyword>
<dbReference type="PANTHER" id="PTHR21298:SF2">
    <property type="entry name" value="GH01721P"/>
    <property type="match status" value="1"/>
</dbReference>
<evidence type="ECO:0000256" key="1">
    <source>
        <dbReference type="SAM" id="MobiDB-lite"/>
    </source>
</evidence>
<feature type="domain" description="Ras-associating" evidence="2">
    <location>
        <begin position="76"/>
        <end position="169"/>
    </location>
</feature>
<organism evidence="3 4">
    <name type="scientific">Petrolisthes manimaculis</name>
    <dbReference type="NCBI Taxonomy" id="1843537"/>
    <lineage>
        <taxon>Eukaryota</taxon>
        <taxon>Metazoa</taxon>
        <taxon>Ecdysozoa</taxon>
        <taxon>Arthropoda</taxon>
        <taxon>Crustacea</taxon>
        <taxon>Multicrustacea</taxon>
        <taxon>Malacostraca</taxon>
        <taxon>Eumalacostraca</taxon>
        <taxon>Eucarida</taxon>
        <taxon>Decapoda</taxon>
        <taxon>Pleocyemata</taxon>
        <taxon>Anomura</taxon>
        <taxon>Galatheoidea</taxon>
        <taxon>Porcellanidae</taxon>
        <taxon>Petrolisthes</taxon>
    </lineage>
</organism>
<feature type="compositionally biased region" description="Low complexity" evidence="1">
    <location>
        <begin position="325"/>
        <end position="347"/>
    </location>
</feature>
<reference evidence="3" key="1">
    <citation type="submission" date="2023-11" db="EMBL/GenBank/DDBJ databases">
        <title>Genome assemblies of two species of porcelain crab, Petrolisthes cinctipes and Petrolisthes manimaculis (Anomura: Porcellanidae).</title>
        <authorList>
            <person name="Angst P."/>
        </authorList>
    </citation>
    <scope>NUCLEOTIDE SEQUENCE</scope>
    <source>
        <strain evidence="3">PB745_02</strain>
        <tissue evidence="3">Gill</tissue>
    </source>
</reference>
<dbReference type="CDD" id="cd17043">
    <property type="entry name" value="RA"/>
    <property type="match status" value="1"/>
</dbReference>
<evidence type="ECO:0000313" key="4">
    <source>
        <dbReference type="Proteomes" id="UP001292094"/>
    </source>
</evidence>
<dbReference type="PANTHER" id="PTHR21298">
    <property type="entry name" value="GH01721P"/>
    <property type="match status" value="1"/>
</dbReference>
<comment type="caution">
    <text evidence="3">The sequence shown here is derived from an EMBL/GenBank/DDBJ whole genome shotgun (WGS) entry which is preliminary data.</text>
</comment>
<dbReference type="EMBL" id="JAWZYT010001545">
    <property type="protein sequence ID" value="KAK4311204.1"/>
    <property type="molecule type" value="Genomic_DNA"/>
</dbReference>
<dbReference type="SUPFAM" id="SSF54236">
    <property type="entry name" value="Ubiquitin-like"/>
    <property type="match status" value="2"/>
</dbReference>
<dbReference type="PROSITE" id="PS50200">
    <property type="entry name" value="RA"/>
    <property type="match status" value="2"/>
</dbReference>
<dbReference type="Pfam" id="PF00788">
    <property type="entry name" value="RA"/>
    <property type="match status" value="2"/>
</dbReference>
<evidence type="ECO:0000259" key="2">
    <source>
        <dbReference type="PROSITE" id="PS50200"/>
    </source>
</evidence>
<dbReference type="Proteomes" id="UP001292094">
    <property type="component" value="Unassembled WGS sequence"/>
</dbReference>
<protein>
    <recommendedName>
        <fullName evidence="2">Ras-associating domain-containing protein</fullName>
    </recommendedName>
</protein>
<gene>
    <name evidence="3" type="ORF">Pmani_017267</name>
</gene>
<accession>A0AAE1PPV8</accession>
<dbReference type="AlphaFoldDB" id="A0AAE1PPV8"/>